<keyword evidence="1" id="KW-0472">Membrane</keyword>
<evidence type="ECO:0000313" key="3">
    <source>
        <dbReference type="Proteomes" id="UP001390339"/>
    </source>
</evidence>
<keyword evidence="1" id="KW-0812">Transmembrane</keyword>
<evidence type="ECO:0000256" key="1">
    <source>
        <dbReference type="SAM" id="Phobius"/>
    </source>
</evidence>
<accession>A0ABR2JJ16</accession>
<keyword evidence="1" id="KW-1133">Transmembrane helix</keyword>
<organism evidence="2 3">
    <name type="scientific">Apiospora arundinis</name>
    <dbReference type="NCBI Taxonomy" id="335852"/>
    <lineage>
        <taxon>Eukaryota</taxon>
        <taxon>Fungi</taxon>
        <taxon>Dikarya</taxon>
        <taxon>Ascomycota</taxon>
        <taxon>Pezizomycotina</taxon>
        <taxon>Sordariomycetes</taxon>
        <taxon>Xylariomycetidae</taxon>
        <taxon>Amphisphaeriales</taxon>
        <taxon>Apiosporaceae</taxon>
        <taxon>Apiospora</taxon>
    </lineage>
</organism>
<sequence length="501" mass="55911">METWEERLATWADPQDSAQHYIRFLEGTLSLDPNTSAITTQISESQLVFDEVGECLAPKANKGGGGNGDSVQWHFKVLSLSHIQQDRLGLSIPRPLFRQIQDAWHLHPRTVNAFLSNNGVLTSTAHCPTTGRSSTVWKVAVSRSTGFDCVSVTRDPAARTTYVLYHHLADEAAVFAALTKAAAPERLLDHHFFVAVLYQAHHGCVEAFRHVIDMAVLAIEKQTRYGKPGRLMDRLSGQWSPDDEKDAVSGVEDPKRVIRQLSYCQTDLAVIGHVARCGLECGEQLFQAIEQDQRELSLLLSSGGSDGDGGQEEPSQQPWFLKRLRAAQLMTRDDVEYTRRRVAMVVSQVQQMKDRSQSQTSFMLNDLAQSEAQYTAAIAIDTKRDSIAMRTLSVLGIVFLPGTFVATLFSVDMFDWGKETEPSANTLRVSPSMWIYWVVAIPLTIVTFLLWLLWSRRENRKSDQRLNIHRVKKQPPGPSFGATVSTAVLRSVGVVSSEKMV</sequence>
<gene>
    <name evidence="2" type="ORF">PGQ11_002454</name>
</gene>
<proteinExistence type="predicted"/>
<comment type="caution">
    <text evidence="2">The sequence shown here is derived from an EMBL/GenBank/DDBJ whole genome shotgun (WGS) entry which is preliminary data.</text>
</comment>
<protein>
    <submittedName>
        <fullName evidence="2">Uncharacterized protein</fullName>
    </submittedName>
</protein>
<feature type="transmembrane region" description="Helical" evidence="1">
    <location>
        <begin position="392"/>
        <end position="414"/>
    </location>
</feature>
<dbReference type="EMBL" id="JAPCWZ010000002">
    <property type="protein sequence ID" value="KAK8877508.1"/>
    <property type="molecule type" value="Genomic_DNA"/>
</dbReference>
<dbReference type="Gene3D" id="1.20.58.340">
    <property type="entry name" value="Magnesium transport protein CorA, transmembrane region"/>
    <property type="match status" value="1"/>
</dbReference>
<keyword evidence="3" id="KW-1185">Reference proteome</keyword>
<reference evidence="2 3" key="1">
    <citation type="journal article" date="2024" name="IMA Fungus">
        <title>Apiospora arundinis, a panoply of carbohydrate-active enzymes and secondary metabolites.</title>
        <authorList>
            <person name="Sorensen T."/>
            <person name="Petersen C."/>
            <person name="Muurmann A.T."/>
            <person name="Christiansen J.V."/>
            <person name="Brundto M.L."/>
            <person name="Overgaard C.K."/>
            <person name="Boysen A.T."/>
            <person name="Wollenberg R.D."/>
            <person name="Larsen T.O."/>
            <person name="Sorensen J.L."/>
            <person name="Nielsen K.L."/>
            <person name="Sondergaard T.E."/>
        </authorList>
    </citation>
    <scope>NUCLEOTIDE SEQUENCE [LARGE SCALE GENOMIC DNA]</scope>
    <source>
        <strain evidence="2 3">AAU 773</strain>
    </source>
</reference>
<name>A0ABR2JJ16_9PEZI</name>
<feature type="transmembrane region" description="Helical" evidence="1">
    <location>
        <begin position="434"/>
        <end position="454"/>
    </location>
</feature>
<evidence type="ECO:0000313" key="2">
    <source>
        <dbReference type="EMBL" id="KAK8877508.1"/>
    </source>
</evidence>
<dbReference type="Proteomes" id="UP001390339">
    <property type="component" value="Unassembled WGS sequence"/>
</dbReference>